<organism evidence="2 3">
    <name type="scientific">Pleurodeles waltl</name>
    <name type="common">Iberian ribbed newt</name>
    <dbReference type="NCBI Taxonomy" id="8319"/>
    <lineage>
        <taxon>Eukaryota</taxon>
        <taxon>Metazoa</taxon>
        <taxon>Chordata</taxon>
        <taxon>Craniata</taxon>
        <taxon>Vertebrata</taxon>
        <taxon>Euteleostomi</taxon>
        <taxon>Amphibia</taxon>
        <taxon>Batrachia</taxon>
        <taxon>Caudata</taxon>
        <taxon>Salamandroidea</taxon>
        <taxon>Salamandridae</taxon>
        <taxon>Pleurodelinae</taxon>
        <taxon>Pleurodeles</taxon>
    </lineage>
</organism>
<protein>
    <submittedName>
        <fullName evidence="2">Uncharacterized protein</fullName>
    </submittedName>
</protein>
<comment type="caution">
    <text evidence="2">The sequence shown here is derived from an EMBL/GenBank/DDBJ whole genome shotgun (WGS) entry which is preliminary data.</text>
</comment>
<keyword evidence="1" id="KW-1133">Transmembrane helix</keyword>
<dbReference type="EMBL" id="JANPWB010000001">
    <property type="protein sequence ID" value="KAJ1214118.1"/>
    <property type="molecule type" value="Genomic_DNA"/>
</dbReference>
<keyword evidence="1" id="KW-0812">Transmembrane</keyword>
<accession>A0AAV7WNM8</accession>
<evidence type="ECO:0000313" key="3">
    <source>
        <dbReference type="Proteomes" id="UP001066276"/>
    </source>
</evidence>
<name>A0AAV7WNM8_PLEWA</name>
<reference evidence="2" key="1">
    <citation type="journal article" date="2022" name="bioRxiv">
        <title>Sequencing and chromosome-scale assembly of the giantPleurodeles waltlgenome.</title>
        <authorList>
            <person name="Brown T."/>
            <person name="Elewa A."/>
            <person name="Iarovenko S."/>
            <person name="Subramanian E."/>
            <person name="Araus A.J."/>
            <person name="Petzold A."/>
            <person name="Susuki M."/>
            <person name="Suzuki K.-i.T."/>
            <person name="Hayashi T."/>
            <person name="Toyoda A."/>
            <person name="Oliveira C."/>
            <person name="Osipova E."/>
            <person name="Leigh N.D."/>
            <person name="Simon A."/>
            <person name="Yun M.H."/>
        </authorList>
    </citation>
    <scope>NUCLEOTIDE SEQUENCE</scope>
    <source>
        <strain evidence="2">20211129_DDA</strain>
        <tissue evidence="2">Liver</tissue>
    </source>
</reference>
<dbReference type="AlphaFoldDB" id="A0AAV7WNM8"/>
<dbReference type="Proteomes" id="UP001066276">
    <property type="component" value="Chromosome 1_1"/>
</dbReference>
<keyword evidence="1" id="KW-0472">Membrane</keyword>
<feature type="transmembrane region" description="Helical" evidence="1">
    <location>
        <begin position="182"/>
        <end position="199"/>
    </location>
</feature>
<evidence type="ECO:0000256" key="1">
    <source>
        <dbReference type="SAM" id="Phobius"/>
    </source>
</evidence>
<proteinExistence type="predicted"/>
<gene>
    <name evidence="2" type="ORF">NDU88_001745</name>
</gene>
<evidence type="ECO:0000313" key="2">
    <source>
        <dbReference type="EMBL" id="KAJ1214118.1"/>
    </source>
</evidence>
<keyword evidence="3" id="KW-1185">Reference proteome</keyword>
<sequence length="260" mass="28002">MGADASTTRAAWLGAQGVTASAQPRLYYITSVPRYVTTATPLHHRYRCSRVAPRASASWDHQQRVLPLSGNTHFLDSPPAAWCNSGSAHRRGSRAGAPLSGLQGLSIFTARRPGRTHEHLTFLERETAATGLNLSTPGEKVGARYSLLPTTKGKWLTGVMGCAALIPHVALCFYFFPSLFHIAAGSCVLAIPLVANVKSRAARMGADASTTRAAWLGSQGVTVSAQPRLYYITSVPRYITTCGTRQNKGEPEWLSTTYSL</sequence>